<dbReference type="EMBL" id="NCKW01005047">
    <property type="protein sequence ID" value="POM73671.1"/>
    <property type="molecule type" value="Genomic_DNA"/>
</dbReference>
<proteinExistence type="predicted"/>
<organism evidence="3 4">
    <name type="scientific">Phytophthora palmivora</name>
    <dbReference type="NCBI Taxonomy" id="4796"/>
    <lineage>
        <taxon>Eukaryota</taxon>
        <taxon>Sar</taxon>
        <taxon>Stramenopiles</taxon>
        <taxon>Oomycota</taxon>
        <taxon>Peronosporomycetes</taxon>
        <taxon>Peronosporales</taxon>
        <taxon>Peronosporaceae</taxon>
        <taxon>Phytophthora</taxon>
    </lineage>
</organism>
<evidence type="ECO:0000313" key="4">
    <source>
        <dbReference type="Proteomes" id="UP000237271"/>
    </source>
</evidence>
<comment type="caution">
    <text evidence="3">The sequence shown here is derived from an EMBL/GenBank/DDBJ whole genome shotgun (WGS) entry which is preliminary data.</text>
</comment>
<name>A0A2P4Y789_9STRA</name>
<dbReference type="Proteomes" id="UP000237271">
    <property type="component" value="Unassembled WGS sequence"/>
</dbReference>
<evidence type="ECO:0000256" key="2">
    <source>
        <dbReference type="SAM" id="SignalP"/>
    </source>
</evidence>
<evidence type="ECO:0000256" key="1">
    <source>
        <dbReference type="SAM" id="MobiDB-lite"/>
    </source>
</evidence>
<feature type="signal peptide" evidence="2">
    <location>
        <begin position="1"/>
        <end position="23"/>
    </location>
</feature>
<gene>
    <name evidence="3" type="ORF">PHPALM_9465</name>
</gene>
<feature type="chain" id="PRO_5015173113" evidence="2">
    <location>
        <begin position="24"/>
        <end position="135"/>
    </location>
</feature>
<keyword evidence="2" id="KW-0732">Signal</keyword>
<keyword evidence="4" id="KW-1185">Reference proteome</keyword>
<sequence length="135" mass="16068">MRVCYFLLATTAAFLANNAIVSAKPDDTKLSNAANSPKRYLRSQILFTEWPEKLEEFVEHHHHVREVFTRWCLEDHEDSKNKLEDTREEREEDTREEREEDTREKRDPTLEAIYNKYMSKKGEHGRKLAIIECNV</sequence>
<accession>A0A2P4Y789</accession>
<reference evidence="3 4" key="1">
    <citation type="journal article" date="2017" name="Genome Biol. Evol.">
        <title>Phytophthora megakarya and P. palmivora, closely related causal agents of cacao black pod rot, underwent increases in genome sizes and gene numbers by different mechanisms.</title>
        <authorList>
            <person name="Ali S.S."/>
            <person name="Shao J."/>
            <person name="Lary D.J."/>
            <person name="Kronmiller B."/>
            <person name="Shen D."/>
            <person name="Strem M.D."/>
            <person name="Amoako-Attah I."/>
            <person name="Akrofi A.Y."/>
            <person name="Begoude B.A."/>
            <person name="Ten Hoopen G.M."/>
            <person name="Coulibaly K."/>
            <person name="Kebe B.I."/>
            <person name="Melnick R.L."/>
            <person name="Guiltinan M.J."/>
            <person name="Tyler B.M."/>
            <person name="Meinhardt L.W."/>
            <person name="Bailey B.A."/>
        </authorList>
    </citation>
    <scope>NUCLEOTIDE SEQUENCE [LARGE SCALE GENOMIC DNA]</scope>
    <source>
        <strain evidence="4">sbr112.9</strain>
    </source>
</reference>
<protein>
    <submittedName>
        <fullName evidence="3">Secreted RxLR effector peptide protein</fullName>
    </submittedName>
</protein>
<feature type="region of interest" description="Disordered" evidence="1">
    <location>
        <begin position="78"/>
        <end position="109"/>
    </location>
</feature>
<dbReference type="AlphaFoldDB" id="A0A2P4Y789"/>
<evidence type="ECO:0000313" key="3">
    <source>
        <dbReference type="EMBL" id="POM73671.1"/>
    </source>
</evidence>